<keyword evidence="1" id="KW-0472">Membrane</keyword>
<name>A0AB39AIL5_9CAUD</name>
<gene>
    <name evidence="2" type="ORF">P919_CDS0035</name>
</gene>
<evidence type="ECO:0000256" key="1">
    <source>
        <dbReference type="SAM" id="Phobius"/>
    </source>
</evidence>
<dbReference type="EMBL" id="PP920682">
    <property type="protein sequence ID" value="XDG30590.1"/>
    <property type="molecule type" value="Genomic_DNA"/>
</dbReference>
<protein>
    <submittedName>
        <fullName evidence="2">Uncharacterized protein</fullName>
    </submittedName>
</protein>
<reference evidence="2" key="1">
    <citation type="submission" date="2024-06" db="EMBL/GenBank/DDBJ databases">
        <authorList>
            <person name="Zheng X."/>
            <person name="Zhang W."/>
        </authorList>
    </citation>
    <scope>NUCLEOTIDE SEQUENCE</scope>
</reference>
<evidence type="ECO:0000313" key="2">
    <source>
        <dbReference type="EMBL" id="XDG30590.1"/>
    </source>
</evidence>
<keyword evidence="1" id="KW-0812">Transmembrane</keyword>
<keyword evidence="1" id="KW-1133">Transmembrane helix</keyword>
<proteinExistence type="predicted"/>
<sequence length="44" mass="5321">MLEYCSSHYKIELITQLVFVAVGLINHCKILFYWRVRLSHVHFI</sequence>
<accession>A0AB39AIL5</accession>
<feature type="transmembrane region" description="Helical" evidence="1">
    <location>
        <begin position="13"/>
        <end position="34"/>
    </location>
</feature>
<organism evidence="2">
    <name type="scientific">Acinetobacter phage P919</name>
    <dbReference type="NCBI Taxonomy" id="3229763"/>
    <lineage>
        <taxon>Viruses</taxon>
        <taxon>Duplodnaviria</taxon>
        <taxon>Heunggongvirae</taxon>
        <taxon>Uroviricota</taxon>
        <taxon>Caudoviricetes</taxon>
        <taxon>Obolenskvirus</taxon>
    </lineage>
</organism>